<reference evidence="4 5" key="1">
    <citation type="journal article" date="2019" name="Sci. Rep.">
        <title>Colletotrichum shisoi sp. nov., an anthracnose pathogen of Perilla frutescens in Japan: molecular phylogenetic, morphological and genomic evidence.</title>
        <authorList>
            <person name="Gan P."/>
            <person name="Tsushima A."/>
            <person name="Hiroyama R."/>
            <person name="Narusaka M."/>
            <person name="Takano Y."/>
            <person name="Narusaka Y."/>
            <person name="Kawaradani M."/>
            <person name="Damm U."/>
            <person name="Shirasu K."/>
        </authorList>
    </citation>
    <scope>NUCLEOTIDE SEQUENCE [LARGE SCALE GENOMIC DNA]</scope>
    <source>
        <strain evidence="4 5">PG-2018a</strain>
    </source>
</reference>
<sequence>MRSHSASAFGLLAGMLLAAAGPAAARPDIYARSQQIRRQNAQDCLEDLEDILDNAPTTSMSWGATACDYTSTLSGAELTATYASFRNRMSSWYTDDLDDITKLEASCTQYASLFSQIRYCYVTGPVPTVATFTTASSTAVIRTTTSTGTGGGVSTATVTTTATPDGGSGLDDGAKAGLAIGIIIAVLLLMFLGYKVFMKHREKRLDAAAAAATTNGNVGPEMGSGAAAAGAMGAASGAAAATAALAAAKSRDEGNSVHAYKSELGGQSRPMYELDPSSISELDPGAAVAVPRTTGVHRHFAELDPAQISELPADNYDPTLNANSSSASSPPPPPPPPAYVSPVTETGTHGTLYSVVSPVSPDPEAARSRQGLGISTISEVEGSPGADGRAEATPSGWTSQNTVQHGFGRGWMPRSG</sequence>
<keyword evidence="2" id="KW-0472">Membrane</keyword>
<comment type="caution">
    <text evidence="4">The sequence shown here is derived from an EMBL/GenBank/DDBJ whole genome shotgun (WGS) entry which is preliminary data.</text>
</comment>
<name>A0A5Q4BB90_9PEZI</name>
<evidence type="ECO:0008006" key="6">
    <source>
        <dbReference type="Google" id="ProtNLM"/>
    </source>
</evidence>
<dbReference type="EMBL" id="PUHP01002636">
    <property type="protein sequence ID" value="TQN64228.1"/>
    <property type="molecule type" value="Genomic_DNA"/>
</dbReference>
<feature type="chain" id="PRO_5024888445" description="Transmembrane protein" evidence="3">
    <location>
        <begin position="26"/>
        <end position="416"/>
    </location>
</feature>
<keyword evidence="2" id="KW-0812">Transmembrane</keyword>
<feature type="transmembrane region" description="Helical" evidence="2">
    <location>
        <begin position="176"/>
        <end position="194"/>
    </location>
</feature>
<dbReference type="OrthoDB" id="4845881at2759"/>
<keyword evidence="3" id="KW-0732">Signal</keyword>
<evidence type="ECO:0000313" key="5">
    <source>
        <dbReference type="Proteomes" id="UP000326340"/>
    </source>
</evidence>
<feature type="region of interest" description="Disordered" evidence="1">
    <location>
        <begin position="311"/>
        <end position="416"/>
    </location>
</feature>
<dbReference type="AlphaFoldDB" id="A0A5Q4BB90"/>
<proteinExistence type="predicted"/>
<organism evidence="4 5">
    <name type="scientific">Colletotrichum shisoi</name>
    <dbReference type="NCBI Taxonomy" id="2078593"/>
    <lineage>
        <taxon>Eukaryota</taxon>
        <taxon>Fungi</taxon>
        <taxon>Dikarya</taxon>
        <taxon>Ascomycota</taxon>
        <taxon>Pezizomycotina</taxon>
        <taxon>Sordariomycetes</taxon>
        <taxon>Hypocreomycetidae</taxon>
        <taxon>Glomerellales</taxon>
        <taxon>Glomerellaceae</taxon>
        <taxon>Colletotrichum</taxon>
        <taxon>Colletotrichum destructivum species complex</taxon>
    </lineage>
</organism>
<evidence type="ECO:0000313" key="4">
    <source>
        <dbReference type="EMBL" id="TQN64228.1"/>
    </source>
</evidence>
<feature type="compositionally biased region" description="Pro residues" evidence="1">
    <location>
        <begin position="329"/>
        <end position="339"/>
    </location>
</feature>
<evidence type="ECO:0000256" key="2">
    <source>
        <dbReference type="SAM" id="Phobius"/>
    </source>
</evidence>
<accession>A0A5Q4BB90</accession>
<gene>
    <name evidence="4" type="ORF">CSHISOI_11200</name>
</gene>
<feature type="compositionally biased region" description="Polar residues" evidence="1">
    <location>
        <begin position="395"/>
        <end position="404"/>
    </location>
</feature>
<keyword evidence="5" id="KW-1185">Reference proteome</keyword>
<dbReference type="Proteomes" id="UP000326340">
    <property type="component" value="Unassembled WGS sequence"/>
</dbReference>
<keyword evidence="2" id="KW-1133">Transmembrane helix</keyword>
<evidence type="ECO:0000256" key="1">
    <source>
        <dbReference type="SAM" id="MobiDB-lite"/>
    </source>
</evidence>
<evidence type="ECO:0000256" key="3">
    <source>
        <dbReference type="SAM" id="SignalP"/>
    </source>
</evidence>
<feature type="signal peptide" evidence="3">
    <location>
        <begin position="1"/>
        <end position="25"/>
    </location>
</feature>
<protein>
    <recommendedName>
        <fullName evidence="6">Transmembrane protein</fullName>
    </recommendedName>
</protein>